<keyword evidence="2" id="KW-0378">Hydrolase</keyword>
<dbReference type="InterPro" id="IPR027417">
    <property type="entry name" value="P-loop_NTPase"/>
</dbReference>
<dbReference type="SMART" id="SM00382">
    <property type="entry name" value="AAA"/>
    <property type="match status" value="2"/>
</dbReference>
<dbReference type="Pfam" id="PF13245">
    <property type="entry name" value="AAA_19"/>
    <property type="match status" value="1"/>
</dbReference>
<evidence type="ECO:0000313" key="8">
    <source>
        <dbReference type="Proteomes" id="UP001213000"/>
    </source>
</evidence>
<dbReference type="InterPro" id="IPR050534">
    <property type="entry name" value="Coronavir_polyprotein_1ab"/>
</dbReference>
<gene>
    <name evidence="7" type="ORF">NP233_g4369</name>
</gene>
<keyword evidence="3" id="KW-0347">Helicase</keyword>
<comment type="caution">
    <text evidence="7">The sequence shown here is derived from an EMBL/GenBank/DDBJ whole genome shotgun (WGS) entry which is preliminary data.</text>
</comment>
<dbReference type="PANTHER" id="PTHR43788">
    <property type="entry name" value="DNA2/NAM7 HELICASE FAMILY MEMBER"/>
    <property type="match status" value="1"/>
</dbReference>
<evidence type="ECO:0000256" key="4">
    <source>
        <dbReference type="ARBA" id="ARBA00022840"/>
    </source>
</evidence>
<feature type="domain" description="Helicase ATP-binding" evidence="6">
    <location>
        <begin position="389"/>
        <end position="592"/>
    </location>
</feature>
<evidence type="ECO:0000259" key="6">
    <source>
        <dbReference type="SMART" id="SM00487"/>
    </source>
</evidence>
<dbReference type="InterPro" id="IPR041679">
    <property type="entry name" value="DNA2/NAM7-like_C"/>
</dbReference>
<dbReference type="InterPro" id="IPR047187">
    <property type="entry name" value="SF1_C_Upf1"/>
</dbReference>
<accession>A0AAD5YXM9</accession>
<keyword evidence="8" id="KW-1185">Reference proteome</keyword>
<dbReference type="GO" id="GO:0043139">
    <property type="term" value="F:5'-3' DNA helicase activity"/>
    <property type="evidence" value="ECO:0007669"/>
    <property type="project" value="TreeGrafter"/>
</dbReference>
<evidence type="ECO:0000256" key="1">
    <source>
        <dbReference type="ARBA" id="ARBA00022741"/>
    </source>
</evidence>
<keyword evidence="4" id="KW-0067">ATP-binding</keyword>
<name>A0AAD5YXM9_9AGAR</name>
<keyword evidence="1" id="KW-0547">Nucleotide-binding</keyword>
<evidence type="ECO:0000256" key="3">
    <source>
        <dbReference type="ARBA" id="ARBA00022806"/>
    </source>
</evidence>
<dbReference type="EMBL" id="JANIEX010000235">
    <property type="protein sequence ID" value="KAJ3570489.1"/>
    <property type="molecule type" value="Genomic_DNA"/>
</dbReference>
<organism evidence="7 8">
    <name type="scientific">Leucocoprinus birnbaumii</name>
    <dbReference type="NCBI Taxonomy" id="56174"/>
    <lineage>
        <taxon>Eukaryota</taxon>
        <taxon>Fungi</taxon>
        <taxon>Dikarya</taxon>
        <taxon>Basidiomycota</taxon>
        <taxon>Agaricomycotina</taxon>
        <taxon>Agaricomycetes</taxon>
        <taxon>Agaricomycetidae</taxon>
        <taxon>Agaricales</taxon>
        <taxon>Agaricineae</taxon>
        <taxon>Agaricaceae</taxon>
        <taxon>Leucocoprinus</taxon>
    </lineage>
</organism>
<dbReference type="Proteomes" id="UP001213000">
    <property type="component" value="Unassembled WGS sequence"/>
</dbReference>
<dbReference type="Gene3D" id="3.40.50.300">
    <property type="entry name" value="P-loop containing nucleotide triphosphate hydrolases"/>
    <property type="match status" value="4"/>
</dbReference>
<dbReference type="Pfam" id="PF13087">
    <property type="entry name" value="AAA_12"/>
    <property type="match status" value="2"/>
</dbReference>
<dbReference type="SUPFAM" id="SSF52540">
    <property type="entry name" value="P-loop containing nucleoside triphosphate hydrolases"/>
    <property type="match status" value="2"/>
</dbReference>
<feature type="domain" description="AAA+ ATPase" evidence="5">
    <location>
        <begin position="1203"/>
        <end position="1391"/>
    </location>
</feature>
<sequence>MKSALLSTWAVNFQLTTMPDPPPTITLQQQILPGHKGSITARYLHMNDLSVRDLDKFLSSAVDGKIGVAPAYDTKQALVSIAFATNDQVLVVKVATKNFSNRTAVEKRALLQKRVFMNASLIKYAFHMDKVATSLFLDMSLHIVAAVDILSCLPRERHLFLTKIEALGGEPTAKGTAVKDLFRQEESSKAERTVIAAQAWAAYRAALLGPSQPSVFKIDTTIFSPEEMTYLAMTIRIAEQLTGLQPVIAQNDIDDDYSLDKGMLQARSSRFTTRLRELSSNQRLRVEVSTPTGRKIVYKQKVDDLNGRSMKLALTSGTSGAQKVKLFTEGRDNPTTAEALRTNVLLEVLQGRSAFFTLPFVKYIWFPNDNTMRPPNPIPAAPIPVTSINGRGLNKSQIRAVKAVLSPDRVVLIQGPPGTGKTTVIAAAVLSLIQKTGRAVWLIAQSNVAVKNIAEKLADSGFIDFKLLVSKDFHYDWHEHLYEEIIHNVLRSDDFAHHIVGAERQLEGSKVILCTLSMLSNNRISLFTRVVPPTLFIFDEASQIEVGCYVPIVHRFQGTMEKLVFIGDDKQLPPYGQNDIKGLQSVFELSHIQDRALFLDTQYRMPLVIGKVISQAVYKNRLQSIHQIATKTCCRFVNVATGRESRQGKSWVNEEQSKIAITLARRMQELGYSYRIISPYDAQRTLMENSLKSTPGLDWENKVFNVDSFQGNEDDYIIICLVRTERIGFLKDIRRVNVMLTRCKKGMFICTDKSFLHGAAKTSLVAKLEKAIGSNAWVQWQLKRVERPFLIPILSMVRKSPIVSFTFEQTVLPSHKSPTSALFLHLKDLSRRVLNKFLLSAVEGKIGVAPVYGEKRTLLCLAFATRDQVLVVKVTFKNSDSDLAVERRKLLETRLLLNPDLLKYAFYMDRLCTSLFLDLSLRIAGAVDILSCYPGGRHLHLTKIQALGDEPTVDGSAMTELFRNDELLVDNTVVATQAWAAFQAALILPPSARQIDTTIFSSEASIFVSVSTSGLLNSSQELMYISKTIRVAERLVALRPLVAPNEIEDDYSVSQGQLTARSSRFSTRVRGLNSNQRIRVEFSTLDGSEILYKKKLDYLNGRMMQLTLSNGKSDARDVKLFTEGRDNPTCAEASRTDILLEVLQNQCSFLTLPFVRDIWLPSKDAELPSTSTFDEPVPVDFDARPLNASQLQALEAILSSKPSNRIVLIQGPPGTGKTTLISAAVMSIISGSAADGVWLIAQSNVAVKNMAEKLADPPSLLSSSFRTNIHAYRHEHLYEEIISNVIRSDDFGQAMEAAEKQLLGSRVVLCTLSMLSNDRIALFTKLVPPTLFVFDEATQIEVGCYIPMLQRFQKTMRKLVFIGDDKQLPPYGQNEIEDLRSVFEIPHLREHALFLDTQYRMPLLVGNYISREVYDSRLKSVHSISTNACCRFVDVVNGQEQRMGKSWINVEQNKIAVALAEKIEFLARPYRIITPYDAQRALIENSLKKAGLNWRDKVFNVDSFQGNEDDFIIICLVRTDHVGFLRDKRRVNVMLTRCKRGMVICTDRNFLNEVAKDSLVTRLANATGNAAWVDWQAVLQPDFYPFLTLY</sequence>
<dbReference type="InterPro" id="IPR014001">
    <property type="entry name" value="Helicase_ATP-bd"/>
</dbReference>
<protein>
    <submittedName>
        <fullName evidence="7">Uncharacterized protein</fullName>
    </submittedName>
</protein>
<evidence type="ECO:0000259" key="5">
    <source>
        <dbReference type="SMART" id="SM00382"/>
    </source>
</evidence>
<dbReference type="Pfam" id="PF13604">
    <property type="entry name" value="AAA_30"/>
    <property type="match status" value="1"/>
</dbReference>
<dbReference type="SMART" id="SM00487">
    <property type="entry name" value="DEXDc"/>
    <property type="match status" value="2"/>
</dbReference>
<dbReference type="GO" id="GO:0016787">
    <property type="term" value="F:hydrolase activity"/>
    <property type="evidence" value="ECO:0007669"/>
    <property type="project" value="UniProtKB-KW"/>
</dbReference>
<proteinExistence type="predicted"/>
<feature type="domain" description="Helicase ATP-binding" evidence="6">
    <location>
        <begin position="1182"/>
        <end position="1392"/>
    </location>
</feature>
<dbReference type="InterPro" id="IPR003593">
    <property type="entry name" value="AAA+_ATPase"/>
</dbReference>
<feature type="domain" description="AAA+ ATPase" evidence="5">
    <location>
        <begin position="407"/>
        <end position="611"/>
    </location>
</feature>
<reference evidence="7" key="1">
    <citation type="submission" date="2022-07" db="EMBL/GenBank/DDBJ databases">
        <title>Genome Sequence of Leucocoprinus birnbaumii.</title>
        <authorList>
            <person name="Buettner E."/>
        </authorList>
    </citation>
    <scope>NUCLEOTIDE SEQUENCE</scope>
    <source>
        <strain evidence="7">VT141</strain>
    </source>
</reference>
<dbReference type="CDD" id="cd18808">
    <property type="entry name" value="SF1_C_Upf1"/>
    <property type="match status" value="2"/>
</dbReference>
<evidence type="ECO:0000256" key="2">
    <source>
        <dbReference type="ARBA" id="ARBA00022801"/>
    </source>
</evidence>
<dbReference type="PANTHER" id="PTHR43788:SF8">
    <property type="entry name" value="DNA-BINDING PROTEIN SMUBP-2"/>
    <property type="match status" value="1"/>
</dbReference>
<dbReference type="GO" id="GO:0005524">
    <property type="term" value="F:ATP binding"/>
    <property type="evidence" value="ECO:0007669"/>
    <property type="project" value="UniProtKB-KW"/>
</dbReference>
<evidence type="ECO:0000313" key="7">
    <source>
        <dbReference type="EMBL" id="KAJ3570489.1"/>
    </source>
</evidence>